<keyword evidence="2" id="KW-1185">Reference proteome</keyword>
<dbReference type="EMBL" id="JWIN03000037">
    <property type="protein sequence ID" value="KAB1252946.1"/>
    <property type="molecule type" value="Genomic_DNA"/>
</dbReference>
<protein>
    <submittedName>
        <fullName evidence="1">Uncharacterized protein</fullName>
    </submittedName>
</protein>
<dbReference type="Proteomes" id="UP000299084">
    <property type="component" value="Unassembled WGS sequence"/>
</dbReference>
<organism evidence="1 2">
    <name type="scientific">Camelus dromedarius</name>
    <name type="common">Dromedary</name>
    <name type="synonym">Arabian camel</name>
    <dbReference type="NCBI Taxonomy" id="9838"/>
    <lineage>
        <taxon>Eukaryota</taxon>
        <taxon>Metazoa</taxon>
        <taxon>Chordata</taxon>
        <taxon>Craniata</taxon>
        <taxon>Vertebrata</taxon>
        <taxon>Euteleostomi</taxon>
        <taxon>Mammalia</taxon>
        <taxon>Eutheria</taxon>
        <taxon>Laurasiatheria</taxon>
        <taxon>Artiodactyla</taxon>
        <taxon>Tylopoda</taxon>
        <taxon>Camelidae</taxon>
        <taxon>Camelus</taxon>
    </lineage>
</organism>
<accession>A0A5N4C261</accession>
<sequence length="62" mass="6748">MTLASEVRSKLRGWESILDYCLGGSVMEREERGPGSGSLCPCPHSAPYLQVIMGTFSNLSEL</sequence>
<gene>
    <name evidence="1" type="ORF">Cadr_000003620</name>
</gene>
<proteinExistence type="predicted"/>
<evidence type="ECO:0000313" key="2">
    <source>
        <dbReference type="Proteomes" id="UP000299084"/>
    </source>
</evidence>
<name>A0A5N4C261_CAMDR</name>
<evidence type="ECO:0000313" key="1">
    <source>
        <dbReference type="EMBL" id="KAB1252946.1"/>
    </source>
</evidence>
<comment type="caution">
    <text evidence="1">The sequence shown here is derived from an EMBL/GenBank/DDBJ whole genome shotgun (WGS) entry which is preliminary data.</text>
</comment>
<reference evidence="1 2" key="1">
    <citation type="journal article" date="2019" name="Mol. Ecol. Resour.">
        <title>Improving Illumina assemblies with Hi-C and long reads: an example with the North African dromedary.</title>
        <authorList>
            <person name="Elbers J.P."/>
            <person name="Rogers M.F."/>
            <person name="Perelman P.L."/>
            <person name="Proskuryakova A.A."/>
            <person name="Serdyukova N.A."/>
            <person name="Johnson W.E."/>
            <person name="Horin P."/>
            <person name="Corander J."/>
            <person name="Murphy D."/>
            <person name="Burger P.A."/>
        </authorList>
    </citation>
    <scope>NUCLEOTIDE SEQUENCE [LARGE SCALE GENOMIC DNA]</scope>
    <source>
        <strain evidence="1">Drom800</strain>
        <tissue evidence="1">Blood</tissue>
    </source>
</reference>
<dbReference type="AlphaFoldDB" id="A0A5N4C261"/>